<evidence type="ECO:0000313" key="1">
    <source>
        <dbReference type="EMBL" id="MFB5268178.1"/>
    </source>
</evidence>
<keyword evidence="2" id="KW-1185">Reference proteome</keyword>
<organism evidence="1 2">
    <name type="scientific">Paenibacillus enshidis</name>
    <dbReference type="NCBI Taxonomy" id="1458439"/>
    <lineage>
        <taxon>Bacteria</taxon>
        <taxon>Bacillati</taxon>
        <taxon>Bacillota</taxon>
        <taxon>Bacilli</taxon>
        <taxon>Bacillales</taxon>
        <taxon>Paenibacillaceae</taxon>
        <taxon>Paenibacillus</taxon>
    </lineage>
</organism>
<proteinExistence type="predicted"/>
<name>A0ABV5AVE8_9BACL</name>
<reference evidence="1 2" key="1">
    <citation type="submission" date="2024-09" db="EMBL/GenBank/DDBJ databases">
        <title>Paenibacillus zeirhizospherea sp. nov., isolated from surface of the maize (Zea mays) roots in a horticulture field, Hungary.</title>
        <authorList>
            <person name="Marton D."/>
            <person name="Farkas M."/>
            <person name="Bedics A."/>
            <person name="Toth E."/>
            <person name="Tancsics A."/>
            <person name="Boka K."/>
            <person name="Maroti G."/>
            <person name="Kriszt B."/>
            <person name="Cserhati M."/>
        </authorList>
    </citation>
    <scope>NUCLEOTIDE SEQUENCE [LARGE SCALE GENOMIC DNA]</scope>
    <source>
        <strain evidence="1 2">KCTC 33519</strain>
    </source>
</reference>
<comment type="caution">
    <text evidence="1">The sequence shown here is derived from an EMBL/GenBank/DDBJ whole genome shotgun (WGS) entry which is preliminary data.</text>
</comment>
<evidence type="ECO:0000313" key="2">
    <source>
        <dbReference type="Proteomes" id="UP001580346"/>
    </source>
</evidence>
<dbReference type="Proteomes" id="UP001580346">
    <property type="component" value="Unassembled WGS sequence"/>
</dbReference>
<accession>A0ABV5AVE8</accession>
<protein>
    <submittedName>
        <fullName evidence="1">Uncharacterized protein</fullName>
    </submittedName>
</protein>
<dbReference type="EMBL" id="JBHHMI010000013">
    <property type="protein sequence ID" value="MFB5268178.1"/>
    <property type="molecule type" value="Genomic_DNA"/>
</dbReference>
<gene>
    <name evidence="1" type="ORF">ACE41H_15530</name>
</gene>
<sequence length="85" mass="9490">MNRKRSVERHHPVLTRMVQGTQSNCCWHYSGGHHVYDEQDVEYQQYEAYERKAGYPMKPGGCISLAVPESASDPAGAHLLSSASP</sequence>
<dbReference type="RefSeq" id="WP_375356332.1">
    <property type="nucleotide sequence ID" value="NZ_JBHHMI010000013.1"/>
</dbReference>